<dbReference type="SUPFAM" id="SSF103473">
    <property type="entry name" value="MFS general substrate transporter"/>
    <property type="match status" value="1"/>
</dbReference>
<accession>A0AAW0YM28</accession>
<feature type="transmembrane region" description="Helical" evidence="2">
    <location>
        <begin position="36"/>
        <end position="54"/>
    </location>
</feature>
<dbReference type="AlphaFoldDB" id="A0AAW0YM28"/>
<evidence type="ECO:0000313" key="4">
    <source>
        <dbReference type="Proteomes" id="UP001445076"/>
    </source>
</evidence>
<gene>
    <name evidence="3" type="ORF">OTU49_006681</name>
</gene>
<dbReference type="EMBL" id="JARKIK010000004">
    <property type="protein sequence ID" value="KAK8752650.1"/>
    <property type="molecule type" value="Genomic_DNA"/>
</dbReference>
<keyword evidence="2" id="KW-1133">Transmembrane helix</keyword>
<protein>
    <recommendedName>
        <fullName evidence="5">Monocarboxylate transporter</fullName>
    </recommendedName>
</protein>
<name>A0AAW0YM28_CHEQU</name>
<reference evidence="3 4" key="1">
    <citation type="journal article" date="2024" name="BMC Genomics">
        <title>Genome assembly of redclaw crayfish (Cherax quadricarinatus) provides insights into its immune adaptation and hypoxia tolerance.</title>
        <authorList>
            <person name="Liu Z."/>
            <person name="Zheng J."/>
            <person name="Li H."/>
            <person name="Fang K."/>
            <person name="Wang S."/>
            <person name="He J."/>
            <person name="Zhou D."/>
            <person name="Weng S."/>
            <person name="Chi M."/>
            <person name="Gu Z."/>
            <person name="He J."/>
            <person name="Li F."/>
            <person name="Wang M."/>
        </authorList>
    </citation>
    <scope>NUCLEOTIDE SEQUENCE [LARGE SCALE GENOMIC DNA]</scope>
    <source>
        <strain evidence="3">ZL_2023a</strain>
    </source>
</reference>
<feature type="transmembrane region" description="Helical" evidence="2">
    <location>
        <begin position="60"/>
        <end position="76"/>
    </location>
</feature>
<organism evidence="3 4">
    <name type="scientific">Cherax quadricarinatus</name>
    <name type="common">Australian red claw crayfish</name>
    <dbReference type="NCBI Taxonomy" id="27406"/>
    <lineage>
        <taxon>Eukaryota</taxon>
        <taxon>Metazoa</taxon>
        <taxon>Ecdysozoa</taxon>
        <taxon>Arthropoda</taxon>
        <taxon>Crustacea</taxon>
        <taxon>Multicrustacea</taxon>
        <taxon>Malacostraca</taxon>
        <taxon>Eumalacostraca</taxon>
        <taxon>Eucarida</taxon>
        <taxon>Decapoda</taxon>
        <taxon>Pleocyemata</taxon>
        <taxon>Astacidea</taxon>
        <taxon>Parastacoidea</taxon>
        <taxon>Parastacidae</taxon>
        <taxon>Cherax</taxon>
    </lineage>
</organism>
<dbReference type="InterPro" id="IPR050327">
    <property type="entry name" value="Proton-linked_MCT"/>
</dbReference>
<proteinExistence type="predicted"/>
<evidence type="ECO:0000313" key="3">
    <source>
        <dbReference type="EMBL" id="KAK8752650.1"/>
    </source>
</evidence>
<dbReference type="PANTHER" id="PTHR11360:SF251">
    <property type="entry name" value="MAJOR FACILITATOR SUPERFAMILY (MFS) PROFILE DOMAIN-CONTAINING PROTEIN"/>
    <property type="match status" value="1"/>
</dbReference>
<dbReference type="PANTHER" id="PTHR11360">
    <property type="entry name" value="MONOCARBOXYLATE TRANSPORTER"/>
    <property type="match status" value="1"/>
</dbReference>
<evidence type="ECO:0008006" key="5">
    <source>
        <dbReference type="Google" id="ProtNLM"/>
    </source>
</evidence>
<keyword evidence="2" id="KW-0472">Membrane</keyword>
<keyword evidence="2" id="KW-0812">Transmembrane</keyword>
<dbReference type="InterPro" id="IPR036259">
    <property type="entry name" value="MFS_trans_sf"/>
</dbReference>
<dbReference type="Proteomes" id="UP001445076">
    <property type="component" value="Unassembled WGS sequence"/>
</dbReference>
<evidence type="ECO:0000256" key="1">
    <source>
        <dbReference type="SAM" id="MobiDB-lite"/>
    </source>
</evidence>
<feature type="transmembrane region" description="Helical" evidence="2">
    <location>
        <begin position="97"/>
        <end position="118"/>
    </location>
</feature>
<sequence length="253" mass="27522">MSRWLLLGWLGGLSTSVALLVSPITIGVCRRNSTRLTAVLGGLITALGCLFTSFASQFHQLFFSYGTVIGIGVGMTRDSSTLMVGQYFKRRREFVEIIVVSGSGLGISVMSVFIRGAIDLPVPPSASGHPPSQEPEEESKGEEPAGRQAAFLRCGHPQEPYRPNSPRLHRTLFLRHHYTYNIYGAPSTEGGPGRGVSLAATDVPGTGLGHRVLRLRLRGAAEEHRMSCGTPVPLSGVNVPVWRLHSRLHRCRR</sequence>
<feature type="transmembrane region" description="Helical" evidence="2">
    <location>
        <begin position="6"/>
        <end position="29"/>
    </location>
</feature>
<keyword evidence="4" id="KW-1185">Reference proteome</keyword>
<evidence type="ECO:0000256" key="2">
    <source>
        <dbReference type="SAM" id="Phobius"/>
    </source>
</evidence>
<feature type="region of interest" description="Disordered" evidence="1">
    <location>
        <begin position="123"/>
        <end position="147"/>
    </location>
</feature>
<comment type="caution">
    <text evidence="3">The sequence shown here is derived from an EMBL/GenBank/DDBJ whole genome shotgun (WGS) entry which is preliminary data.</text>
</comment>